<dbReference type="RefSeq" id="WP_014784386.1">
    <property type="nucleotide sequence ID" value="NC_018014.1"/>
</dbReference>
<sequence length="563" mass="61917">MKTLLAALLLATSAFAQKVEVTLPSTAQHGHLILVFSKDEKSEPRMQMDEQYQSAQGFGVDVGLDGGASASKITVDAKTFGYPLRSMAEIPAGDYFVQGVFNVYEQFHLGNGKTVWLAPDKGEGQKWNRKPGNPYNKPVKVHFDPKSNAAIKLTLDAVMPEIKGTKDDPEVIAANPATAKWLKYMRFKSEKLSTFWGRDTYLGAWVLLPDGFEEHPQSKYPLVVWQDHFSESMKPAFTAAPPAAGASARGASGYRFFQDWTTGRLPHVIMLYVQNQNPYYDDSYVVDSANVGPYGSAINDELIPAVEAQYRGIGAGWARATAGGSTGGWEALATQVFYPENYNGAYGACPDPVDFHAYQNIDLYNDTNAFVRKGDFGSVPIAADRKPDGSILANTADEFAFEQVLGTKGRSTEQWMIWQAVFSPQGADGYPAPVLDPITGAIDKSVVQYWHDHYDLAAILKRDWPTLGPKLEGKLHLAVGDGDTYFLNNAVHLLQTQLDATRNPHSDATFQYGPGMPHCYTGGPAEYTMQQNGANWPQRLLPMMTEHMIKTAPAGADVKSWVY</sequence>
<dbReference type="EMBL" id="CP003379">
    <property type="protein sequence ID" value="AFL86817.1"/>
    <property type="molecule type" value="Genomic_DNA"/>
</dbReference>
<dbReference type="OrthoDB" id="9768282at2"/>
<dbReference type="InterPro" id="IPR050583">
    <property type="entry name" value="Mycobacterial_A85_antigen"/>
</dbReference>
<dbReference type="Proteomes" id="UP000006056">
    <property type="component" value="Chromosome"/>
</dbReference>
<name>I3ZC49_TERRK</name>
<evidence type="ECO:0000313" key="2">
    <source>
        <dbReference type="EMBL" id="AFL86817.1"/>
    </source>
</evidence>
<gene>
    <name evidence="2" type="ordered locus">Terro_0476</name>
</gene>
<dbReference type="PANTHER" id="PTHR48098:SF3">
    <property type="entry name" value="IRON(III) ENTEROBACTIN ESTERASE"/>
    <property type="match status" value="1"/>
</dbReference>
<dbReference type="Pfam" id="PF00756">
    <property type="entry name" value="Esterase"/>
    <property type="match status" value="1"/>
</dbReference>
<dbReference type="InterPro" id="IPR000801">
    <property type="entry name" value="Esterase-like"/>
</dbReference>
<dbReference type="Gene3D" id="3.40.50.1820">
    <property type="entry name" value="alpha/beta hydrolase"/>
    <property type="match status" value="1"/>
</dbReference>
<dbReference type="KEGG" id="trs:Terro_0476"/>
<dbReference type="eggNOG" id="COG2382">
    <property type="taxonomic scope" value="Bacteria"/>
</dbReference>
<dbReference type="AlphaFoldDB" id="I3ZC49"/>
<keyword evidence="3" id="KW-1185">Reference proteome</keyword>
<evidence type="ECO:0000256" key="1">
    <source>
        <dbReference type="SAM" id="SignalP"/>
    </source>
</evidence>
<accession>I3ZC49</accession>
<evidence type="ECO:0000313" key="3">
    <source>
        <dbReference type="Proteomes" id="UP000006056"/>
    </source>
</evidence>
<dbReference type="PANTHER" id="PTHR48098">
    <property type="entry name" value="ENTEROCHELIN ESTERASE-RELATED"/>
    <property type="match status" value="1"/>
</dbReference>
<proteinExistence type="predicted"/>
<dbReference type="SUPFAM" id="SSF53474">
    <property type="entry name" value="alpha/beta-Hydrolases"/>
    <property type="match status" value="1"/>
</dbReference>
<reference evidence="2 3" key="1">
    <citation type="submission" date="2012-06" db="EMBL/GenBank/DDBJ databases">
        <title>Complete genome of Terriglobus roseus DSM 18391.</title>
        <authorList>
            <consortium name="US DOE Joint Genome Institute (JGI-PGF)"/>
            <person name="Lucas S."/>
            <person name="Copeland A."/>
            <person name="Lapidus A."/>
            <person name="Glavina del Rio T."/>
            <person name="Dalin E."/>
            <person name="Tice H."/>
            <person name="Bruce D."/>
            <person name="Goodwin L."/>
            <person name="Pitluck S."/>
            <person name="Peters L."/>
            <person name="Mikhailova N."/>
            <person name="Munk A.C.C."/>
            <person name="Kyrpides N."/>
            <person name="Mavromatis K."/>
            <person name="Ivanova N."/>
            <person name="Brettin T."/>
            <person name="Detter J.C."/>
            <person name="Han C."/>
            <person name="Larimer F."/>
            <person name="Land M."/>
            <person name="Hauser L."/>
            <person name="Markowitz V."/>
            <person name="Cheng J.-F."/>
            <person name="Hugenholtz P."/>
            <person name="Woyke T."/>
            <person name="Wu D."/>
            <person name="Brambilla E."/>
            <person name="Klenk H.-P."/>
            <person name="Eisen J.A."/>
        </authorList>
    </citation>
    <scope>NUCLEOTIDE SEQUENCE [LARGE SCALE GENOMIC DNA]</scope>
    <source>
        <strain evidence="3">DSM 18391 / NRRL B-41598 / KBS 63</strain>
    </source>
</reference>
<dbReference type="InterPro" id="IPR029058">
    <property type="entry name" value="AB_hydrolase_fold"/>
</dbReference>
<feature type="signal peptide" evidence="1">
    <location>
        <begin position="1"/>
        <end position="16"/>
    </location>
</feature>
<protein>
    <submittedName>
        <fullName evidence="2">Putative esterase</fullName>
    </submittedName>
</protein>
<dbReference type="HOGENOM" id="CLU_024481_0_0_0"/>
<feature type="chain" id="PRO_5003683837" evidence="1">
    <location>
        <begin position="17"/>
        <end position="563"/>
    </location>
</feature>
<organism evidence="2 3">
    <name type="scientific">Terriglobus roseus (strain DSM 18391 / NRRL B-41598 / KBS 63)</name>
    <dbReference type="NCBI Taxonomy" id="926566"/>
    <lineage>
        <taxon>Bacteria</taxon>
        <taxon>Pseudomonadati</taxon>
        <taxon>Acidobacteriota</taxon>
        <taxon>Terriglobia</taxon>
        <taxon>Terriglobales</taxon>
        <taxon>Acidobacteriaceae</taxon>
        <taxon>Terriglobus</taxon>
    </lineage>
</organism>
<keyword evidence="1" id="KW-0732">Signal</keyword>
<dbReference type="PATRIC" id="fig|926566.3.peg.470"/>
<dbReference type="STRING" id="926566.Terro_0476"/>